<protein>
    <submittedName>
        <fullName evidence="1">DUF1501 domain-containing protein</fullName>
    </submittedName>
</protein>
<dbReference type="AlphaFoldDB" id="A0A3D3R1A1"/>
<evidence type="ECO:0000313" key="2">
    <source>
        <dbReference type="Proteomes" id="UP000263642"/>
    </source>
</evidence>
<feature type="non-terminal residue" evidence="1">
    <location>
        <position position="63"/>
    </location>
</feature>
<dbReference type="PROSITE" id="PS51318">
    <property type="entry name" value="TAT"/>
    <property type="match status" value="1"/>
</dbReference>
<name>A0A3D3R1A1_9PLAN</name>
<dbReference type="Proteomes" id="UP000263642">
    <property type="component" value="Unassembled WGS sequence"/>
</dbReference>
<evidence type="ECO:0000313" key="1">
    <source>
        <dbReference type="EMBL" id="HCO22631.1"/>
    </source>
</evidence>
<proteinExistence type="predicted"/>
<reference evidence="1 2" key="1">
    <citation type="journal article" date="2018" name="Nat. Biotechnol.">
        <title>A standardized bacterial taxonomy based on genome phylogeny substantially revises the tree of life.</title>
        <authorList>
            <person name="Parks D.H."/>
            <person name="Chuvochina M."/>
            <person name="Waite D.W."/>
            <person name="Rinke C."/>
            <person name="Skarshewski A."/>
            <person name="Chaumeil P.A."/>
            <person name="Hugenholtz P."/>
        </authorList>
    </citation>
    <scope>NUCLEOTIDE SEQUENCE [LARGE SCALE GENOMIC DNA]</scope>
    <source>
        <strain evidence="1">UBA9375</strain>
    </source>
</reference>
<gene>
    <name evidence="1" type="ORF">DIT97_06035</name>
</gene>
<comment type="caution">
    <text evidence="1">The sequence shown here is derived from an EMBL/GenBank/DDBJ whole genome shotgun (WGS) entry which is preliminary data.</text>
</comment>
<sequence>MKTIRFESMHDSSFFSRRQLLQTGLGTAAGLALSNTLPAGQDLPHHPPAAKHVIMLYMSGGYS</sequence>
<accession>A0A3D3R1A1</accession>
<dbReference type="InterPro" id="IPR006311">
    <property type="entry name" value="TAT_signal"/>
</dbReference>
<dbReference type="EMBL" id="DQAY01000041">
    <property type="protein sequence ID" value="HCO22631.1"/>
    <property type="molecule type" value="Genomic_DNA"/>
</dbReference>
<organism evidence="1 2">
    <name type="scientific">Gimesia maris</name>
    <dbReference type="NCBI Taxonomy" id="122"/>
    <lineage>
        <taxon>Bacteria</taxon>
        <taxon>Pseudomonadati</taxon>
        <taxon>Planctomycetota</taxon>
        <taxon>Planctomycetia</taxon>
        <taxon>Planctomycetales</taxon>
        <taxon>Planctomycetaceae</taxon>
        <taxon>Gimesia</taxon>
    </lineage>
</organism>